<dbReference type="RefSeq" id="XP_020015397.1">
    <property type="nucleotide sequence ID" value="XM_020159808.1"/>
</dbReference>
<reference evidence="1" key="1">
    <citation type="submission" date="2025-08" db="UniProtKB">
        <authorList>
            <consortium name="RefSeq"/>
        </authorList>
    </citation>
    <scope>IDENTIFICATION</scope>
    <source>
        <tissue evidence="1">Leukocyte</tissue>
    </source>
</reference>
<protein>
    <submittedName>
        <fullName evidence="1">Ubiquitin carboxyl-terminal hydrolase 25-like</fullName>
    </submittedName>
</protein>
<name>A0A8B7U814_CASCN</name>
<accession>A0A8B7U814</accession>
<dbReference type="OrthoDB" id="2420415at2759"/>
<sequence>MIKSKEGGYDDEIMMTPNMQGIIMAIGKSRNVYDRCGPEAGFFKAIKLEYSRLVKLAQEDTPPETDYRLHHVMVYFIQNQAPKKIIEKTLLEQFGDRNLSFDERSHNIMKVAQAKLEMIKPEEVNLEEYEEWHQDYKKFRETTMYLIIGLENFQRER</sequence>
<evidence type="ECO:0000313" key="1">
    <source>
        <dbReference type="RefSeq" id="XP_020015397.1"/>
    </source>
</evidence>
<gene>
    <name evidence="1" type="primary">LOC109683774</name>
</gene>
<organism evidence="1">
    <name type="scientific">Castor canadensis</name>
    <name type="common">American beaver</name>
    <dbReference type="NCBI Taxonomy" id="51338"/>
    <lineage>
        <taxon>Eukaryota</taxon>
        <taxon>Metazoa</taxon>
        <taxon>Chordata</taxon>
        <taxon>Craniata</taxon>
        <taxon>Vertebrata</taxon>
        <taxon>Euteleostomi</taxon>
        <taxon>Mammalia</taxon>
        <taxon>Eutheria</taxon>
        <taxon>Euarchontoglires</taxon>
        <taxon>Glires</taxon>
        <taxon>Rodentia</taxon>
        <taxon>Castorimorpha</taxon>
        <taxon>Castoridae</taxon>
        <taxon>Castor</taxon>
    </lineage>
</organism>
<proteinExistence type="predicted"/>
<dbReference type="AlphaFoldDB" id="A0A8B7U814"/>
<dbReference type="KEGG" id="ccan:109683774"/>